<dbReference type="Pfam" id="PF04378">
    <property type="entry name" value="RsmJ"/>
    <property type="match status" value="1"/>
</dbReference>
<feature type="site" description="Interaction with substrate rRNA" evidence="1">
    <location>
        <position position="4"/>
    </location>
</feature>
<dbReference type="InterPro" id="IPR007473">
    <property type="entry name" value="RlmJ"/>
</dbReference>
<dbReference type="InterPro" id="IPR029063">
    <property type="entry name" value="SAM-dependent_MTases_sf"/>
</dbReference>
<protein>
    <recommendedName>
        <fullName evidence="1">Ribosomal RNA large subunit methyltransferase J</fullName>
        <ecNumber evidence="1">2.1.1.266</ecNumber>
    </recommendedName>
    <alternativeName>
        <fullName evidence="1">23S rRNA (adenine(2030)-N6)-methyltransferase</fullName>
    </alternativeName>
    <alternativeName>
        <fullName evidence="1">23S rRNA m6A2030 methyltransferase</fullName>
    </alternativeName>
</protein>
<feature type="binding site" evidence="1">
    <location>
        <position position="100"/>
    </location>
    <ligand>
        <name>S-adenosyl-L-methionine</name>
        <dbReference type="ChEBI" id="CHEBI:59789"/>
    </ligand>
</feature>
<feature type="binding site" evidence="1">
    <location>
        <begin position="144"/>
        <end position="145"/>
    </location>
    <ligand>
        <name>S-adenosyl-L-methionine</name>
        <dbReference type="ChEBI" id="CHEBI:59789"/>
    </ligand>
</feature>
<feature type="binding site" evidence="1">
    <location>
        <position position="19"/>
    </location>
    <ligand>
        <name>S-adenosyl-L-methionine</name>
        <dbReference type="ChEBI" id="CHEBI:59789"/>
    </ligand>
</feature>
<dbReference type="OrthoDB" id="9791274at2"/>
<dbReference type="PANTHER" id="PTHR37426:SF1">
    <property type="entry name" value="RIBOSOMAL RNA LARGE SUBUNIT METHYLTRANSFERASE J"/>
    <property type="match status" value="1"/>
</dbReference>
<dbReference type="GO" id="GO:0005829">
    <property type="term" value="C:cytosol"/>
    <property type="evidence" value="ECO:0007669"/>
    <property type="project" value="TreeGrafter"/>
</dbReference>
<dbReference type="EMBL" id="QJKI01000001">
    <property type="protein sequence ID" value="PXX82009.1"/>
    <property type="molecule type" value="Genomic_DNA"/>
</dbReference>
<comment type="catalytic activity">
    <reaction evidence="1">
        <text>adenosine(2030) in 23S rRNA + S-adenosyl-L-methionine = N(6)-methyladenosine(2030) in 23S rRNA + S-adenosyl-L-homocysteine + H(+)</text>
        <dbReference type="Rhea" id="RHEA:43736"/>
        <dbReference type="Rhea" id="RHEA-COMP:10668"/>
        <dbReference type="Rhea" id="RHEA-COMP:10669"/>
        <dbReference type="ChEBI" id="CHEBI:15378"/>
        <dbReference type="ChEBI" id="CHEBI:57856"/>
        <dbReference type="ChEBI" id="CHEBI:59789"/>
        <dbReference type="ChEBI" id="CHEBI:74411"/>
        <dbReference type="ChEBI" id="CHEBI:74449"/>
        <dbReference type="EC" id="2.1.1.266"/>
    </reaction>
</comment>
<accession>A0A318KWQ1</accession>
<evidence type="ECO:0000313" key="3">
    <source>
        <dbReference type="Proteomes" id="UP000247555"/>
    </source>
</evidence>
<comment type="caution">
    <text evidence="2">The sequence shown here is derived from an EMBL/GenBank/DDBJ whole genome shotgun (WGS) entry which is preliminary data.</text>
</comment>
<name>A0A318KWQ1_9NEIS</name>
<comment type="subunit">
    <text evidence="1">Monomer.</text>
</comment>
<keyword evidence="1" id="KW-0698">rRNA processing</keyword>
<reference evidence="2 3" key="1">
    <citation type="submission" date="2018-05" db="EMBL/GenBank/DDBJ databases">
        <title>Genomic Encyclopedia of Type Strains, Phase IV (KMG-IV): sequencing the most valuable type-strain genomes for metagenomic binning, comparative biology and taxonomic classification.</title>
        <authorList>
            <person name="Goeker M."/>
        </authorList>
    </citation>
    <scope>NUCLEOTIDE SEQUENCE [LARGE SCALE GENOMIC DNA]</scope>
    <source>
        <strain evidence="2 3">DSM 29661</strain>
    </source>
</reference>
<evidence type="ECO:0000313" key="2">
    <source>
        <dbReference type="EMBL" id="PXX82009.1"/>
    </source>
</evidence>
<feature type="active site" description="Proton acceptor" evidence="1">
    <location>
        <position position="165"/>
    </location>
</feature>
<dbReference type="EC" id="2.1.1.266" evidence="1"/>
<dbReference type="Proteomes" id="UP000247555">
    <property type="component" value="Unassembled WGS sequence"/>
</dbReference>
<comment type="similarity">
    <text evidence="1">Belongs to the RlmJ family.</text>
</comment>
<dbReference type="PANTHER" id="PTHR37426">
    <property type="entry name" value="RIBOSOMAL RNA LARGE SUBUNIT METHYLTRANSFERASE J"/>
    <property type="match status" value="1"/>
</dbReference>
<proteinExistence type="inferred from homology"/>
<feature type="binding site" evidence="1">
    <location>
        <position position="165"/>
    </location>
    <ligand>
        <name>S-adenosyl-L-methionine</name>
        <dbReference type="ChEBI" id="CHEBI:59789"/>
    </ligand>
</feature>
<feature type="binding site" evidence="1">
    <location>
        <position position="118"/>
    </location>
    <ligand>
        <name>S-adenosyl-L-methionine</name>
        <dbReference type="ChEBI" id="CHEBI:59789"/>
    </ligand>
</feature>
<evidence type="ECO:0000256" key="1">
    <source>
        <dbReference type="HAMAP-Rule" id="MF_00934"/>
    </source>
</evidence>
<dbReference type="HAMAP" id="MF_00934">
    <property type="entry name" value="23SrRNA_methyltr_J"/>
    <property type="match status" value="1"/>
</dbReference>
<comment type="function">
    <text evidence="1">Specifically methylates the adenine in position 2030 of 23S rRNA.</text>
</comment>
<dbReference type="SUPFAM" id="SSF53335">
    <property type="entry name" value="S-adenosyl-L-methionine-dependent methyltransferases"/>
    <property type="match status" value="1"/>
</dbReference>
<sequence length="281" mass="31982">MLSYRHAFHAGNHADVLKHWVEILLLDHLGRKDKPYWYIDTHAGAGAYALDSAYASKNAEYNTGIGRLWTRDDLPPSLADYVALVKTFNPDGQLRAYPGSPMVAQRRLRASDRMRLFELHSTDHGLLAENFAHAQRQTRIEHADGFDGVKAILPPPPRRALMLIDPPYEDKRDYARVLTCLKESFKRFATGCYAVWYPQLQRLESRDLPEKLKLLGEMDWLHVSLSVQTPSADGFGMHGSGMFVLNPPWTLPEVLKAELPYLVKALGQDAGARYTLDWRIR</sequence>
<dbReference type="AlphaFoldDB" id="A0A318KWQ1"/>
<keyword evidence="1 2" id="KW-0808">Transferase</keyword>
<dbReference type="RefSeq" id="WP_146215023.1">
    <property type="nucleotide sequence ID" value="NZ_CALCOA010000252.1"/>
</dbReference>
<dbReference type="GO" id="GO:0070475">
    <property type="term" value="P:rRNA base methylation"/>
    <property type="evidence" value="ECO:0007669"/>
    <property type="project" value="UniProtKB-UniRule"/>
</dbReference>
<dbReference type="Gene3D" id="3.40.50.150">
    <property type="entry name" value="Vaccinia Virus protein VP39"/>
    <property type="match status" value="1"/>
</dbReference>
<dbReference type="GO" id="GO:0036307">
    <property type="term" value="F:23S rRNA (adenine(2030)-N(6))-methyltransferase activity"/>
    <property type="evidence" value="ECO:0007669"/>
    <property type="project" value="UniProtKB-UniRule"/>
</dbReference>
<dbReference type="GO" id="GO:0003723">
    <property type="term" value="F:RNA binding"/>
    <property type="evidence" value="ECO:0007669"/>
    <property type="project" value="UniProtKB-UniRule"/>
</dbReference>
<gene>
    <name evidence="1" type="primary">rlmJ</name>
    <name evidence="2" type="ORF">DFR34_101242</name>
</gene>
<feature type="binding site" evidence="1">
    <location>
        <position position="42"/>
    </location>
    <ligand>
        <name>S-adenosyl-L-methionine</name>
        <dbReference type="ChEBI" id="CHEBI:59789"/>
    </ligand>
</feature>
<keyword evidence="1 2" id="KW-0489">Methyltransferase</keyword>
<keyword evidence="3" id="KW-1185">Reference proteome</keyword>
<keyword evidence="1" id="KW-0694">RNA-binding</keyword>
<keyword evidence="1" id="KW-0949">S-adenosyl-L-methionine</keyword>
<organism evidence="2 3">
    <name type="scientific">Rivihabitans pingtungensis</name>
    <dbReference type="NCBI Taxonomy" id="1054498"/>
    <lineage>
        <taxon>Bacteria</taxon>
        <taxon>Pseudomonadati</taxon>
        <taxon>Pseudomonadota</taxon>
        <taxon>Betaproteobacteria</taxon>
        <taxon>Neisseriales</taxon>
        <taxon>Aquaspirillaceae</taxon>
        <taxon>Rivihabitans</taxon>
    </lineage>
</organism>